<keyword evidence="9" id="KW-0479">Metal-binding</keyword>
<comment type="catalytic activity">
    <reaction evidence="16">
        <text>O-acetyl-L-serine + hydrogen sulfide = L-cysteine + acetate</text>
        <dbReference type="Rhea" id="RHEA:14829"/>
        <dbReference type="ChEBI" id="CHEBI:29919"/>
        <dbReference type="ChEBI" id="CHEBI:30089"/>
        <dbReference type="ChEBI" id="CHEBI:35235"/>
        <dbReference type="ChEBI" id="CHEBI:58340"/>
        <dbReference type="EC" id="2.5.1.47"/>
    </reaction>
</comment>
<feature type="binding site" evidence="17">
    <location>
        <begin position="179"/>
        <end position="183"/>
    </location>
    <ligand>
        <name>pyridoxal 5'-phosphate</name>
        <dbReference type="ChEBI" id="CHEBI:597326"/>
    </ligand>
</feature>
<evidence type="ECO:0000256" key="10">
    <source>
        <dbReference type="ARBA" id="ARBA00022741"/>
    </source>
</evidence>
<evidence type="ECO:0000313" key="23">
    <source>
        <dbReference type="Proteomes" id="UP000190027"/>
    </source>
</evidence>
<keyword evidence="7" id="KW-0028">Amino-acid biosynthesis</keyword>
<dbReference type="PANTHER" id="PTHR10314">
    <property type="entry name" value="CYSTATHIONINE BETA-SYNTHASE"/>
    <property type="match status" value="1"/>
</dbReference>
<evidence type="ECO:0000256" key="7">
    <source>
        <dbReference type="ARBA" id="ARBA00022605"/>
    </source>
</evidence>
<dbReference type="InterPro" id="IPR014729">
    <property type="entry name" value="Rossmann-like_a/b/a_fold"/>
</dbReference>
<feature type="modified residue" description="N6-(pyridoxal phosphate)lysine" evidence="18">
    <location>
        <position position="44"/>
    </location>
</feature>
<evidence type="ECO:0000256" key="16">
    <source>
        <dbReference type="ARBA" id="ARBA00047931"/>
    </source>
</evidence>
<proteinExistence type="inferred from homology"/>
<dbReference type="SUPFAM" id="SSF47323">
    <property type="entry name" value="Anticodon-binding domain of a subclass of class I aminoacyl-tRNA synthetases"/>
    <property type="match status" value="1"/>
</dbReference>
<dbReference type="InterPro" id="IPR001926">
    <property type="entry name" value="TrpB-like_PALP"/>
</dbReference>
<keyword evidence="12" id="KW-0067">ATP-binding</keyword>
<comment type="similarity">
    <text evidence="4">Belongs to the cysteine synthase/cystathionine beta-synthase family.</text>
</comment>
<dbReference type="NCBIfam" id="TIGR01136">
    <property type="entry name" value="cysKM"/>
    <property type="match status" value="1"/>
</dbReference>
<dbReference type="GO" id="GO:0004124">
    <property type="term" value="F:cysteine synthase activity"/>
    <property type="evidence" value="ECO:0007669"/>
    <property type="project" value="UniProtKB-EC"/>
</dbReference>
<dbReference type="Gene3D" id="3.40.50.1100">
    <property type="match status" value="2"/>
</dbReference>
<dbReference type="Pfam" id="PF23493">
    <property type="entry name" value="CysS_C"/>
    <property type="match status" value="1"/>
</dbReference>
<keyword evidence="10" id="KW-0547">Nucleotide-binding</keyword>
<evidence type="ECO:0000259" key="19">
    <source>
        <dbReference type="Pfam" id="PF00291"/>
    </source>
</evidence>
<dbReference type="GO" id="GO:0005524">
    <property type="term" value="F:ATP binding"/>
    <property type="evidence" value="ECO:0007669"/>
    <property type="project" value="UniProtKB-KW"/>
</dbReference>
<evidence type="ECO:0000259" key="20">
    <source>
        <dbReference type="Pfam" id="PF01406"/>
    </source>
</evidence>
<accession>A0A1T4WC04</accession>
<dbReference type="STRING" id="1121449.SAMN02745704_00669"/>
<dbReference type="InterPro" id="IPR009080">
    <property type="entry name" value="tRNAsynth_Ia_anticodon-bd"/>
</dbReference>
<evidence type="ECO:0000256" key="6">
    <source>
        <dbReference type="ARBA" id="ARBA00022598"/>
    </source>
</evidence>
<dbReference type="InterPro" id="IPR036052">
    <property type="entry name" value="TrpB-like_PALP_sf"/>
</dbReference>
<feature type="binding site" evidence="17">
    <location>
        <position position="260"/>
    </location>
    <ligand>
        <name>pyridoxal 5'-phosphate</name>
        <dbReference type="ChEBI" id="CHEBI:597326"/>
    </ligand>
</feature>
<comment type="cofactor">
    <cofactor evidence="2">
        <name>Zn(2+)</name>
        <dbReference type="ChEBI" id="CHEBI:29105"/>
    </cofactor>
</comment>
<evidence type="ECO:0000256" key="12">
    <source>
        <dbReference type="ARBA" id="ARBA00022840"/>
    </source>
</evidence>
<evidence type="ECO:0000256" key="4">
    <source>
        <dbReference type="ARBA" id="ARBA00007103"/>
    </source>
</evidence>
<keyword evidence="8" id="KW-0808">Transferase</keyword>
<keyword evidence="6" id="KW-0436">Ligase</keyword>
<dbReference type="GO" id="GO:0006418">
    <property type="term" value="P:tRNA aminoacylation for protein translation"/>
    <property type="evidence" value="ECO:0007669"/>
    <property type="project" value="InterPro"/>
</dbReference>
<dbReference type="InterPro" id="IPR001216">
    <property type="entry name" value="P-phosphate_BS"/>
</dbReference>
<evidence type="ECO:0000256" key="18">
    <source>
        <dbReference type="PIRSR" id="PIRSR605856-51"/>
    </source>
</evidence>
<feature type="domain" description="Tryptophan synthase beta chain-like PALP" evidence="19">
    <location>
        <begin position="8"/>
        <end position="290"/>
    </location>
</feature>
<evidence type="ECO:0000256" key="2">
    <source>
        <dbReference type="ARBA" id="ARBA00001947"/>
    </source>
</evidence>
<dbReference type="EC" id="2.5.1.47" evidence="5"/>
<dbReference type="SUPFAM" id="SSF52374">
    <property type="entry name" value="Nucleotidylyl transferase"/>
    <property type="match status" value="1"/>
</dbReference>
<keyword evidence="14 22" id="KW-0030">Aminoacyl-tRNA synthetase</keyword>
<dbReference type="GO" id="GO:0046872">
    <property type="term" value="F:metal ion binding"/>
    <property type="evidence" value="ECO:0007669"/>
    <property type="project" value="UniProtKB-KW"/>
</dbReference>
<dbReference type="CDD" id="cd01561">
    <property type="entry name" value="CBS_like"/>
    <property type="match status" value="1"/>
</dbReference>
<reference evidence="22 23" key="1">
    <citation type="submission" date="2017-02" db="EMBL/GenBank/DDBJ databases">
        <authorList>
            <person name="Peterson S.W."/>
        </authorList>
    </citation>
    <scope>NUCLEOTIDE SEQUENCE [LARGE SCALE GENOMIC DNA]</scope>
    <source>
        <strain evidence="22 23">DSM 16080</strain>
    </source>
</reference>
<dbReference type="GO" id="GO:0006535">
    <property type="term" value="P:cysteine biosynthetic process from serine"/>
    <property type="evidence" value="ECO:0007669"/>
    <property type="project" value="InterPro"/>
</dbReference>
<dbReference type="InterPro" id="IPR032678">
    <property type="entry name" value="tRNA-synt_1_cat_dom"/>
</dbReference>
<protein>
    <recommendedName>
        <fullName evidence="5">cysteine synthase</fullName>
        <ecNumber evidence="5">2.5.1.47</ecNumber>
    </recommendedName>
</protein>
<feature type="domain" description="tRNA synthetases class I catalytic" evidence="20">
    <location>
        <begin position="324"/>
        <end position="560"/>
    </location>
</feature>
<comment type="cofactor">
    <cofactor evidence="1 17">
        <name>pyridoxal 5'-phosphate</name>
        <dbReference type="ChEBI" id="CHEBI:597326"/>
    </cofactor>
</comment>
<dbReference type="Gene3D" id="1.20.120.1910">
    <property type="entry name" value="Cysteine-tRNA ligase, C-terminal anti-codon recognition domain"/>
    <property type="match status" value="1"/>
</dbReference>
<evidence type="ECO:0000256" key="3">
    <source>
        <dbReference type="ARBA" id="ARBA00004962"/>
    </source>
</evidence>
<evidence type="ECO:0000256" key="11">
    <source>
        <dbReference type="ARBA" id="ARBA00022833"/>
    </source>
</evidence>
<organism evidence="22 23">
    <name type="scientific">Paucidesulfovibrio gracilis DSM 16080</name>
    <dbReference type="NCBI Taxonomy" id="1121449"/>
    <lineage>
        <taxon>Bacteria</taxon>
        <taxon>Pseudomonadati</taxon>
        <taxon>Thermodesulfobacteriota</taxon>
        <taxon>Desulfovibrionia</taxon>
        <taxon>Desulfovibrionales</taxon>
        <taxon>Desulfovibrionaceae</taxon>
        <taxon>Paucidesulfovibrio</taxon>
    </lineage>
</organism>
<dbReference type="Gene3D" id="3.40.50.620">
    <property type="entry name" value="HUPs"/>
    <property type="match status" value="1"/>
</dbReference>
<dbReference type="InterPro" id="IPR005856">
    <property type="entry name" value="Cys_synth"/>
</dbReference>
<dbReference type="AlphaFoldDB" id="A0A1T4WC04"/>
<keyword evidence="15" id="KW-0198">Cysteine biosynthesis</keyword>
<dbReference type="Proteomes" id="UP000190027">
    <property type="component" value="Unassembled WGS sequence"/>
</dbReference>
<evidence type="ECO:0000313" key="22">
    <source>
        <dbReference type="EMBL" id="SKA74465.1"/>
    </source>
</evidence>
<dbReference type="EMBL" id="FUYC01000002">
    <property type="protein sequence ID" value="SKA74465.1"/>
    <property type="molecule type" value="Genomic_DNA"/>
</dbReference>
<evidence type="ECO:0000256" key="15">
    <source>
        <dbReference type="ARBA" id="ARBA00023192"/>
    </source>
</evidence>
<keyword evidence="13 17" id="KW-0663">Pyridoxal phosphate</keyword>
<feature type="domain" description="Cysteinyl-tRNA ligase anticodon binding" evidence="21">
    <location>
        <begin position="716"/>
        <end position="759"/>
    </location>
</feature>
<dbReference type="GO" id="GO:0004812">
    <property type="term" value="F:aminoacyl-tRNA ligase activity"/>
    <property type="evidence" value="ECO:0007669"/>
    <property type="project" value="UniProtKB-KW"/>
</dbReference>
<feature type="binding site" evidence="17">
    <location>
        <position position="74"/>
    </location>
    <ligand>
        <name>pyridoxal 5'-phosphate</name>
        <dbReference type="ChEBI" id="CHEBI:597326"/>
    </ligand>
</feature>
<evidence type="ECO:0000256" key="8">
    <source>
        <dbReference type="ARBA" id="ARBA00022679"/>
    </source>
</evidence>
<dbReference type="OrthoDB" id="9815130at2"/>
<evidence type="ECO:0000256" key="17">
    <source>
        <dbReference type="PIRSR" id="PIRSR605856-50"/>
    </source>
</evidence>
<dbReference type="InterPro" id="IPR050214">
    <property type="entry name" value="Cys_Synth/Cystath_Beta-Synth"/>
</dbReference>
<keyword evidence="11" id="KW-0862">Zinc</keyword>
<evidence type="ECO:0000256" key="1">
    <source>
        <dbReference type="ARBA" id="ARBA00001933"/>
    </source>
</evidence>
<dbReference type="InterPro" id="IPR056411">
    <property type="entry name" value="CysS_C"/>
</dbReference>
<dbReference type="UniPathway" id="UPA00136">
    <property type="reaction ID" value="UER00200"/>
</dbReference>
<comment type="pathway">
    <text evidence="3">Amino-acid biosynthesis; L-cysteine biosynthesis; L-cysteine from L-serine: step 2/2.</text>
</comment>
<keyword evidence="23" id="KW-1185">Reference proteome</keyword>
<evidence type="ECO:0000256" key="14">
    <source>
        <dbReference type="ARBA" id="ARBA00023146"/>
    </source>
</evidence>
<evidence type="ECO:0000259" key="21">
    <source>
        <dbReference type="Pfam" id="PF23493"/>
    </source>
</evidence>
<dbReference type="PROSITE" id="PS00901">
    <property type="entry name" value="CYS_SYNTHASE"/>
    <property type="match status" value="1"/>
</dbReference>
<dbReference type="Pfam" id="PF01406">
    <property type="entry name" value="tRNA-synt_1e"/>
    <property type="match status" value="1"/>
</dbReference>
<dbReference type="FunFam" id="3.40.50.1100:FF:000003">
    <property type="entry name" value="Cystathionine beta-synthase"/>
    <property type="match status" value="1"/>
</dbReference>
<name>A0A1T4WC04_9BACT</name>
<dbReference type="Pfam" id="PF00291">
    <property type="entry name" value="PALP"/>
    <property type="match status" value="1"/>
</dbReference>
<evidence type="ECO:0000256" key="9">
    <source>
        <dbReference type="ARBA" id="ARBA00022723"/>
    </source>
</evidence>
<evidence type="ECO:0000256" key="5">
    <source>
        <dbReference type="ARBA" id="ARBA00012681"/>
    </source>
</evidence>
<dbReference type="SUPFAM" id="SSF53686">
    <property type="entry name" value="Tryptophan synthase beta subunit-like PLP-dependent enzymes"/>
    <property type="match status" value="1"/>
</dbReference>
<dbReference type="RefSeq" id="WP_078716234.1">
    <property type="nucleotide sequence ID" value="NZ_FUYC01000002.1"/>
</dbReference>
<sequence length="766" mass="83713">MIYKDVLSRIGNTPLVEINRLNPYRSDVKILAKTECVNPGGSIKDRVALTMIEAAERSGELTPEKTIIEATSGNTGIGLAMVAAVKGYKLTLLMSERASEERKMIVRAYGANILLTPGHLSTDGAIEKAYRMAREEPEKYLLMDQFNNPASIEAHYLGTGLEIWEQTKGEVTHVVVALGTTGTCMGITKRMREMNPSVQVVGVEPHAGHKIQGLKNMHESYPPGIWDKHVPDRVVRVDDDAAFEYCLRLAREEGIFAGMSSGAALAASVELARELSEKGESGHIVTIFPDSGERYLSTPLFSAGAVKGLALRNAATAKDVDVTASGKRGLYVVGPSLDEPEELGAWRRVVLLDVLARALEERGADVHAAVGLMDLDDRAMRAAREAGRSRAGHAKAVRAGIQERAALFGVRPQTAFPLASEFSEQSVALTRKLTEKGLAYEKLRSVYFDVLRDDRYGAMALQDVDKISAGKTVDLDDYVKANPLDFTLLKRASLQDLKEGEVLETSWGNVRPTWFLQVAAAGFAALPSVDVFLADESQSFPHLENLRAIWSVAGREVQAWMLGQQTVVEDGLRFEDLLQEAGHPLALRMWLLSGSYHKTQTATLQAVGMWARNWRRVQDAAATLALAQAAAGDDVPQPAQQAVFDLKTGLSEAVDNDLSLHRFWPALFKFVKDVHQLESSGRLTGAAAKVCLRQLRAVDRVLGILDAEALPVSPQDLPESVRALVGKRQVAREAKDFAASDALREELAAQGYRVEDSPKGPRIYKM</sequence>
<gene>
    <name evidence="22" type="ORF">SAMN02745704_00669</name>
</gene>
<evidence type="ECO:0000256" key="13">
    <source>
        <dbReference type="ARBA" id="ARBA00022898"/>
    </source>
</evidence>